<dbReference type="PANTHER" id="PTHR10578:SF149">
    <property type="entry name" value="2-HYDROXYACID OXIDASE 2"/>
    <property type="match status" value="1"/>
</dbReference>
<dbReference type="SUPFAM" id="SSF51395">
    <property type="entry name" value="FMN-linked oxidoreductases"/>
    <property type="match status" value="1"/>
</dbReference>
<proteinExistence type="predicted"/>
<dbReference type="GO" id="GO:0016491">
    <property type="term" value="F:oxidoreductase activity"/>
    <property type="evidence" value="ECO:0007669"/>
    <property type="project" value="UniProtKB-KW"/>
</dbReference>
<dbReference type="Pfam" id="PF01070">
    <property type="entry name" value="FMN_dh"/>
    <property type="match status" value="1"/>
</dbReference>
<keyword evidence="2" id="KW-0560">Oxidoreductase</keyword>
<evidence type="ECO:0000256" key="1">
    <source>
        <dbReference type="ARBA" id="ARBA00001917"/>
    </source>
</evidence>
<evidence type="ECO:0000313" key="4">
    <source>
        <dbReference type="EMBL" id="TMQ73333.1"/>
    </source>
</evidence>
<dbReference type="InterPro" id="IPR013785">
    <property type="entry name" value="Aldolase_TIM"/>
</dbReference>
<evidence type="ECO:0000256" key="2">
    <source>
        <dbReference type="ARBA" id="ARBA00023002"/>
    </source>
</evidence>
<name>A0A538UBR0_UNCEI</name>
<dbReference type="Gene3D" id="3.20.20.70">
    <property type="entry name" value="Aldolase class I"/>
    <property type="match status" value="1"/>
</dbReference>
<feature type="domain" description="FMN hydroxy acid dehydrogenase" evidence="3">
    <location>
        <begin position="1"/>
        <end position="122"/>
    </location>
</feature>
<dbReference type="InterPro" id="IPR037396">
    <property type="entry name" value="FMN_HAD"/>
</dbReference>
<reference evidence="4 5" key="1">
    <citation type="journal article" date="2019" name="Nat. Microbiol.">
        <title>Mediterranean grassland soil C-N compound turnover is dependent on rainfall and depth, and is mediated by genomically divergent microorganisms.</title>
        <authorList>
            <person name="Diamond S."/>
            <person name="Andeer P.F."/>
            <person name="Li Z."/>
            <person name="Crits-Christoph A."/>
            <person name="Burstein D."/>
            <person name="Anantharaman K."/>
            <person name="Lane K.R."/>
            <person name="Thomas B.C."/>
            <person name="Pan C."/>
            <person name="Northen T.R."/>
            <person name="Banfield J.F."/>
        </authorList>
    </citation>
    <scope>NUCLEOTIDE SEQUENCE [LARGE SCALE GENOMIC DNA]</scope>
    <source>
        <strain evidence="4">WS_10</strain>
    </source>
</reference>
<evidence type="ECO:0000313" key="5">
    <source>
        <dbReference type="Proteomes" id="UP000319836"/>
    </source>
</evidence>
<evidence type="ECO:0000259" key="3">
    <source>
        <dbReference type="PROSITE" id="PS51349"/>
    </source>
</evidence>
<dbReference type="AlphaFoldDB" id="A0A538UBR0"/>
<comment type="cofactor">
    <cofactor evidence="1">
        <name>FMN</name>
        <dbReference type="ChEBI" id="CHEBI:58210"/>
    </cofactor>
</comment>
<organism evidence="4 5">
    <name type="scientific">Eiseniibacteriota bacterium</name>
    <dbReference type="NCBI Taxonomy" id="2212470"/>
    <lineage>
        <taxon>Bacteria</taxon>
        <taxon>Candidatus Eiseniibacteriota</taxon>
    </lineage>
</organism>
<dbReference type="Proteomes" id="UP000319836">
    <property type="component" value="Unassembled WGS sequence"/>
</dbReference>
<dbReference type="EMBL" id="VBPA01000010">
    <property type="protein sequence ID" value="TMQ73333.1"/>
    <property type="molecule type" value="Genomic_DNA"/>
</dbReference>
<dbReference type="InterPro" id="IPR000262">
    <property type="entry name" value="FMN-dep_DH"/>
</dbReference>
<dbReference type="PROSITE" id="PS00557">
    <property type="entry name" value="FMN_HYDROXY_ACID_DH_1"/>
    <property type="match status" value="1"/>
</dbReference>
<accession>A0A538UBR0</accession>
<comment type="caution">
    <text evidence="4">The sequence shown here is derived from an EMBL/GenBank/DDBJ whole genome shotgun (WGS) entry which is preliminary data.</text>
</comment>
<gene>
    <name evidence="4" type="ORF">E6K80_00410</name>
</gene>
<feature type="non-terminal residue" evidence="4">
    <location>
        <position position="1"/>
    </location>
</feature>
<dbReference type="PROSITE" id="PS51349">
    <property type="entry name" value="FMN_HYDROXY_ACID_DH_2"/>
    <property type="match status" value="1"/>
</dbReference>
<dbReference type="InterPro" id="IPR008259">
    <property type="entry name" value="FMN_hydac_DH_AS"/>
</dbReference>
<protein>
    <submittedName>
        <fullName evidence="4">Alpha-hydroxy-acid oxidizing protein</fullName>
    </submittedName>
</protein>
<sequence>AEDARIAVDHGVGGIVVSNHGARQLDRAVATADVLEEVVVAVGGATEIWVDGGIRRGLDVVTALALGARGVLVGRPILWALAAAGEAGVERALAILRTETVIALTLLGACTPDELTRAHVAG</sequence>
<dbReference type="PANTHER" id="PTHR10578">
    <property type="entry name" value="S -2-HYDROXY-ACID OXIDASE-RELATED"/>
    <property type="match status" value="1"/>
</dbReference>